<keyword evidence="9" id="KW-0460">Magnesium</keyword>
<dbReference type="GO" id="GO:0016605">
    <property type="term" value="C:PML body"/>
    <property type="evidence" value="ECO:0007669"/>
    <property type="project" value="UniProtKB-SubCell"/>
</dbReference>
<dbReference type="GO" id="GO:0004518">
    <property type="term" value="F:nuclease activity"/>
    <property type="evidence" value="ECO:0007669"/>
    <property type="project" value="UniProtKB-KW"/>
</dbReference>
<keyword evidence="7" id="KW-0227">DNA damage</keyword>
<dbReference type="InterPro" id="IPR036691">
    <property type="entry name" value="Endo/exonu/phosph_ase_sf"/>
</dbReference>
<comment type="subcellular location">
    <subcellularLocation>
        <location evidence="3">Nucleus</location>
        <location evidence="3">PML body</location>
    </subcellularLocation>
</comment>
<evidence type="ECO:0000256" key="3">
    <source>
        <dbReference type="ARBA" id="ARBA00004322"/>
    </source>
</evidence>
<name>A0AAW2H9K1_9NEOP</name>
<dbReference type="InterPro" id="IPR009060">
    <property type="entry name" value="UBA-like_sf"/>
</dbReference>
<keyword evidence="5" id="KW-0540">Nuclease</keyword>
<keyword evidence="10" id="KW-0234">DNA repair</keyword>
<reference evidence="14" key="1">
    <citation type="journal article" date="2024" name="Gigascience">
        <title>Chromosome-level genome of the poultry shaft louse Menopon gallinae provides insight into the host-switching and adaptive evolution of parasitic lice.</title>
        <authorList>
            <person name="Xu Y."/>
            <person name="Ma L."/>
            <person name="Liu S."/>
            <person name="Liang Y."/>
            <person name="Liu Q."/>
            <person name="He Z."/>
            <person name="Tian L."/>
            <person name="Duan Y."/>
            <person name="Cai W."/>
            <person name="Li H."/>
            <person name="Song F."/>
        </authorList>
    </citation>
    <scope>NUCLEOTIDE SEQUENCE</scope>
    <source>
        <strain evidence="14">Cailab_2023a</strain>
    </source>
</reference>
<evidence type="ECO:0000256" key="4">
    <source>
        <dbReference type="ARBA" id="ARBA00017870"/>
    </source>
</evidence>
<evidence type="ECO:0000256" key="6">
    <source>
        <dbReference type="ARBA" id="ARBA00022723"/>
    </source>
</evidence>
<sequence length="400" mass="46640">MLKAFPLLNPITFALIRDNIDFVYFFNRILFKRVSQVTSTSLFYKRLIFTSFRRMSDDESKIPDRDTCQKLTEDFAEITKTNEALAQTFLQDHEWDLQKSISAFYEALSKEQNNSKPSSVNGSNSTDFYDPVTVQKLFGEGKTVTTEPPPHLKLLSWNLDGLDDKNLERRTKAVIETIIKLEPDVVFFQEVVPTSATLIESELPEYKCIKGGEENYFTMTMLRVFTIFYDKHQIIDYPHTMMGRNLLVTEAHVSKVKFQLLNTHLESTADHSETRKRQLKAAFDTCLRFSDNYTVIFGGDLNLRDGEAELPCNFYDLWEYCGSSPQFRYTWDMKMNTNHLNFGKFKPRCRFDRVYIRFSRPKQVKPKHFALTGFQKVPNTQSFPSDHWGVVAIFDLNHSE</sequence>
<dbReference type="InterPro" id="IPR051547">
    <property type="entry name" value="TDP2-like"/>
</dbReference>
<dbReference type="SUPFAM" id="SSF56219">
    <property type="entry name" value="DNase I-like"/>
    <property type="match status" value="1"/>
</dbReference>
<dbReference type="GO" id="GO:0070260">
    <property type="term" value="F:5'-tyrosyl-DNA phosphodiesterase activity"/>
    <property type="evidence" value="ECO:0007669"/>
    <property type="project" value="TreeGrafter"/>
</dbReference>
<dbReference type="PANTHER" id="PTHR15822">
    <property type="entry name" value="TRAF AND TNF RECEPTOR-ASSOCIATED PROTEIN"/>
    <property type="match status" value="1"/>
</dbReference>
<organism evidence="14">
    <name type="scientific">Menopon gallinae</name>
    <name type="common">poultry shaft louse</name>
    <dbReference type="NCBI Taxonomy" id="328185"/>
    <lineage>
        <taxon>Eukaryota</taxon>
        <taxon>Metazoa</taxon>
        <taxon>Ecdysozoa</taxon>
        <taxon>Arthropoda</taxon>
        <taxon>Hexapoda</taxon>
        <taxon>Insecta</taxon>
        <taxon>Pterygota</taxon>
        <taxon>Neoptera</taxon>
        <taxon>Paraneoptera</taxon>
        <taxon>Psocodea</taxon>
        <taxon>Troctomorpha</taxon>
        <taxon>Phthiraptera</taxon>
        <taxon>Amblycera</taxon>
        <taxon>Menoponidae</taxon>
        <taxon>Menopon</taxon>
    </lineage>
</organism>
<feature type="domain" description="Endonuclease/exonuclease/phosphatase" evidence="13">
    <location>
        <begin position="155"/>
        <end position="339"/>
    </location>
</feature>
<keyword evidence="6" id="KW-0479">Metal-binding</keyword>
<keyword evidence="8" id="KW-0378">Hydrolase</keyword>
<protein>
    <recommendedName>
        <fullName evidence="4">Tyrosyl-DNA phosphodiesterase 2</fullName>
    </recommendedName>
    <alternativeName>
        <fullName evidence="12">5'-tyrosyl-DNA phosphodiesterase</fullName>
    </alternativeName>
</protein>
<dbReference type="AlphaFoldDB" id="A0AAW2H9K1"/>
<evidence type="ECO:0000256" key="12">
    <source>
        <dbReference type="ARBA" id="ARBA00031304"/>
    </source>
</evidence>
<dbReference type="GO" id="GO:0006302">
    <property type="term" value="P:double-strand break repair"/>
    <property type="evidence" value="ECO:0007669"/>
    <property type="project" value="TreeGrafter"/>
</dbReference>
<evidence type="ECO:0000259" key="13">
    <source>
        <dbReference type="Pfam" id="PF03372"/>
    </source>
</evidence>
<dbReference type="InterPro" id="IPR005135">
    <property type="entry name" value="Endo/exonuclease/phosphatase"/>
</dbReference>
<dbReference type="PANTHER" id="PTHR15822:SF4">
    <property type="entry name" value="TYROSYL-DNA PHOSPHODIESTERASE 2"/>
    <property type="match status" value="1"/>
</dbReference>
<dbReference type="GO" id="GO:0046872">
    <property type="term" value="F:metal ion binding"/>
    <property type="evidence" value="ECO:0007669"/>
    <property type="project" value="UniProtKB-KW"/>
</dbReference>
<evidence type="ECO:0000256" key="9">
    <source>
        <dbReference type="ARBA" id="ARBA00022842"/>
    </source>
</evidence>
<evidence type="ECO:0000256" key="8">
    <source>
        <dbReference type="ARBA" id="ARBA00022801"/>
    </source>
</evidence>
<evidence type="ECO:0000256" key="2">
    <source>
        <dbReference type="ARBA" id="ARBA00001946"/>
    </source>
</evidence>
<dbReference type="GO" id="GO:0003697">
    <property type="term" value="F:single-stranded DNA binding"/>
    <property type="evidence" value="ECO:0007669"/>
    <property type="project" value="TreeGrafter"/>
</dbReference>
<evidence type="ECO:0000256" key="10">
    <source>
        <dbReference type="ARBA" id="ARBA00023204"/>
    </source>
</evidence>
<dbReference type="Pfam" id="PF14555">
    <property type="entry name" value="UBA_4"/>
    <property type="match status" value="1"/>
</dbReference>
<dbReference type="FunFam" id="3.60.10.10:FF:000024">
    <property type="entry name" value="Tyrosyl-DNA phosphodiesterase 2"/>
    <property type="match status" value="1"/>
</dbReference>
<comment type="cofactor">
    <cofactor evidence="1">
        <name>Mn(2+)</name>
        <dbReference type="ChEBI" id="CHEBI:29035"/>
    </cofactor>
</comment>
<evidence type="ECO:0000313" key="14">
    <source>
        <dbReference type="EMBL" id="KAL0266383.1"/>
    </source>
</evidence>
<dbReference type="Gene3D" id="1.10.8.10">
    <property type="entry name" value="DNA helicase RuvA subunit, C-terminal domain"/>
    <property type="match status" value="1"/>
</dbReference>
<dbReference type="GO" id="GO:0005737">
    <property type="term" value="C:cytoplasm"/>
    <property type="evidence" value="ECO:0007669"/>
    <property type="project" value="TreeGrafter"/>
</dbReference>
<dbReference type="CDD" id="cd09080">
    <property type="entry name" value="TDP2"/>
    <property type="match status" value="1"/>
</dbReference>
<dbReference type="EMBL" id="JARGDH010000005">
    <property type="protein sequence ID" value="KAL0266383.1"/>
    <property type="molecule type" value="Genomic_DNA"/>
</dbReference>
<evidence type="ECO:0000256" key="7">
    <source>
        <dbReference type="ARBA" id="ARBA00022763"/>
    </source>
</evidence>
<evidence type="ECO:0000256" key="5">
    <source>
        <dbReference type="ARBA" id="ARBA00022722"/>
    </source>
</evidence>
<proteinExistence type="predicted"/>
<comment type="caution">
    <text evidence="14">The sequence shown here is derived from an EMBL/GenBank/DDBJ whole genome shotgun (WGS) entry which is preliminary data.</text>
</comment>
<gene>
    <name evidence="14" type="ORF">PYX00_008936</name>
</gene>
<evidence type="ECO:0000256" key="11">
    <source>
        <dbReference type="ARBA" id="ARBA00023242"/>
    </source>
</evidence>
<comment type="cofactor">
    <cofactor evidence="2">
        <name>Mg(2+)</name>
        <dbReference type="ChEBI" id="CHEBI:18420"/>
    </cofactor>
</comment>
<evidence type="ECO:0000256" key="1">
    <source>
        <dbReference type="ARBA" id="ARBA00001936"/>
    </source>
</evidence>
<dbReference type="Gene3D" id="3.60.10.10">
    <property type="entry name" value="Endonuclease/exonuclease/phosphatase"/>
    <property type="match status" value="1"/>
</dbReference>
<dbReference type="SUPFAM" id="SSF46934">
    <property type="entry name" value="UBA-like"/>
    <property type="match status" value="1"/>
</dbReference>
<keyword evidence="11" id="KW-0539">Nucleus</keyword>
<accession>A0AAW2H9K1</accession>
<dbReference type="Pfam" id="PF03372">
    <property type="entry name" value="Exo_endo_phos"/>
    <property type="match status" value="1"/>
</dbReference>